<evidence type="ECO:0000313" key="3">
    <source>
        <dbReference type="Proteomes" id="UP000002027"/>
    </source>
</evidence>
<dbReference type="AlphaFoldDB" id="D1C467"/>
<dbReference type="SUPFAM" id="SSF48452">
    <property type="entry name" value="TPR-like"/>
    <property type="match status" value="1"/>
</dbReference>
<dbReference type="KEGG" id="sti:Sthe_1600"/>
<gene>
    <name evidence="2" type="ordered locus">Sthe_1600</name>
</gene>
<dbReference type="EMBL" id="CP001823">
    <property type="protein sequence ID" value="ACZ39034.1"/>
    <property type="molecule type" value="Genomic_DNA"/>
</dbReference>
<dbReference type="eggNOG" id="COG0457">
    <property type="taxonomic scope" value="Bacteria"/>
</dbReference>
<dbReference type="Gene3D" id="1.25.40.10">
    <property type="entry name" value="Tetratricopeptide repeat domain"/>
    <property type="match status" value="3"/>
</dbReference>
<accession>D1C467</accession>
<dbReference type="SMART" id="SM00028">
    <property type="entry name" value="TPR"/>
    <property type="match status" value="4"/>
</dbReference>
<dbReference type="PROSITE" id="PS50005">
    <property type="entry name" value="TPR"/>
    <property type="match status" value="2"/>
</dbReference>
<sequence length="353" mass="38427">MPVLRALLALAVGDSREVTARLAGFRPADRVSAFVAAVCSLRALGPDADSATVLPPLRAAFDLAAHPDVAAFVSENPLFDPPATAASLGESLANLLVERGEFQEALAVYERLMGQYPDTHRYARAHAELVGRAGETAEALAKLDALREQEEAAGRHAEAEKTLETMVRIAPSHLPLRERLVDIHLKRGRLAEALRELFTLAQLLERHGRVAEAIAHLRRAAEIATLMGDWEKVEPIYGYMIRLAPEDIGLRHAAAATFVQHGRIAEATAQLQEVFRIARTQEDYDEAIAALHQIIALDPTDLTPYHRLGEILAAVGEYGQAERVYGRLAQLAPDDPAIKAKQAALAALAKRQL</sequence>
<reference evidence="2 3" key="2">
    <citation type="journal article" date="2010" name="Stand. Genomic Sci.">
        <title>Complete genome sequence of Desulfohalobium retbaense type strain (HR(100)).</title>
        <authorList>
            <person name="Spring S."/>
            <person name="Nolan M."/>
            <person name="Lapidus A."/>
            <person name="Glavina Del Rio T."/>
            <person name="Copeland A."/>
            <person name="Tice H."/>
            <person name="Cheng J.F."/>
            <person name="Lucas S."/>
            <person name="Land M."/>
            <person name="Chen F."/>
            <person name="Bruce D."/>
            <person name="Goodwin L."/>
            <person name="Pitluck S."/>
            <person name="Ivanova N."/>
            <person name="Mavromatis K."/>
            <person name="Mikhailova N."/>
            <person name="Pati A."/>
            <person name="Chen A."/>
            <person name="Palaniappan K."/>
            <person name="Hauser L."/>
            <person name="Chang Y.J."/>
            <person name="Jeffries C.D."/>
            <person name="Munk C."/>
            <person name="Kiss H."/>
            <person name="Chain P."/>
            <person name="Han C."/>
            <person name="Brettin T."/>
            <person name="Detter J.C."/>
            <person name="Schuler E."/>
            <person name="Goker M."/>
            <person name="Rohde M."/>
            <person name="Bristow J."/>
            <person name="Eisen J.A."/>
            <person name="Markowitz V."/>
            <person name="Hugenholtz P."/>
            <person name="Kyrpides N.C."/>
            <person name="Klenk H.P."/>
        </authorList>
    </citation>
    <scope>NUCLEOTIDE SEQUENCE [LARGE SCALE GENOMIC DNA]</scope>
    <source>
        <strain evidence="3">ATCC 49802 / DSM 20745 / S 6022</strain>
    </source>
</reference>
<protein>
    <submittedName>
        <fullName evidence="2">Tetratricopeptide TPR_4</fullName>
    </submittedName>
</protein>
<dbReference type="InterPro" id="IPR019734">
    <property type="entry name" value="TPR_rpt"/>
</dbReference>
<proteinExistence type="predicted"/>
<reference evidence="3" key="1">
    <citation type="submission" date="2009-11" db="EMBL/GenBank/DDBJ databases">
        <title>The complete chromosome 1 of Sphaerobacter thermophilus DSM 20745.</title>
        <authorList>
            <person name="Lucas S."/>
            <person name="Copeland A."/>
            <person name="Lapidus A."/>
            <person name="Glavina del Rio T."/>
            <person name="Dalin E."/>
            <person name="Tice H."/>
            <person name="Bruce D."/>
            <person name="Goodwin L."/>
            <person name="Pitluck S."/>
            <person name="Kyrpides N."/>
            <person name="Mavromatis K."/>
            <person name="Ivanova N."/>
            <person name="Mikhailova N."/>
            <person name="LaButti K.M."/>
            <person name="Clum A."/>
            <person name="Sun H.I."/>
            <person name="Brettin T."/>
            <person name="Detter J.C."/>
            <person name="Han C."/>
            <person name="Larimer F."/>
            <person name="Land M."/>
            <person name="Hauser L."/>
            <person name="Markowitz V."/>
            <person name="Cheng J.F."/>
            <person name="Hugenholtz P."/>
            <person name="Woyke T."/>
            <person name="Wu D."/>
            <person name="Steenblock K."/>
            <person name="Schneider S."/>
            <person name="Pukall R."/>
            <person name="Goeker M."/>
            <person name="Klenk H.P."/>
            <person name="Eisen J.A."/>
        </authorList>
    </citation>
    <scope>NUCLEOTIDE SEQUENCE [LARGE SCALE GENOMIC DNA]</scope>
    <source>
        <strain evidence="3">ATCC 49802 / DSM 20745 / S 6022</strain>
    </source>
</reference>
<evidence type="ECO:0000313" key="2">
    <source>
        <dbReference type="EMBL" id="ACZ39034.1"/>
    </source>
</evidence>
<dbReference type="Pfam" id="PF13432">
    <property type="entry name" value="TPR_16"/>
    <property type="match status" value="1"/>
</dbReference>
<dbReference type="Pfam" id="PF14559">
    <property type="entry name" value="TPR_19"/>
    <property type="match status" value="2"/>
</dbReference>
<evidence type="ECO:0000256" key="1">
    <source>
        <dbReference type="PROSITE-ProRule" id="PRU00339"/>
    </source>
</evidence>
<dbReference type="Proteomes" id="UP000002027">
    <property type="component" value="Chromosome 1"/>
</dbReference>
<dbReference type="GO" id="GO:0000127">
    <property type="term" value="C:transcription factor TFIIIC complex"/>
    <property type="evidence" value="ECO:0007669"/>
    <property type="project" value="TreeGrafter"/>
</dbReference>
<dbReference type="PANTHER" id="PTHR23082">
    <property type="entry name" value="TRANSCRIPTION INITIATION FACTOR IIIC TFIIIC , POLYPEPTIDE 3-RELATED"/>
    <property type="match status" value="1"/>
</dbReference>
<keyword evidence="1" id="KW-0802">TPR repeat</keyword>
<dbReference type="GO" id="GO:0006383">
    <property type="term" value="P:transcription by RNA polymerase III"/>
    <property type="evidence" value="ECO:0007669"/>
    <property type="project" value="InterPro"/>
</dbReference>
<feature type="repeat" description="TPR" evidence="1">
    <location>
        <begin position="302"/>
        <end position="335"/>
    </location>
</feature>
<dbReference type="STRING" id="479434.Sthe_1600"/>
<keyword evidence="3" id="KW-1185">Reference proteome</keyword>
<dbReference type="PANTHER" id="PTHR23082:SF0">
    <property type="entry name" value="GENERAL TRANSCRIPTION FACTOR 3C POLYPEPTIDE 3"/>
    <property type="match status" value="1"/>
</dbReference>
<name>D1C467_SPHTD</name>
<dbReference type="InterPro" id="IPR039340">
    <property type="entry name" value="Tfc4/TFIIIC-102/Sfc4"/>
</dbReference>
<dbReference type="HOGENOM" id="CLU_785047_0_0_0"/>
<dbReference type="InParanoid" id="D1C467"/>
<feature type="repeat" description="TPR" evidence="1">
    <location>
        <begin position="86"/>
        <end position="119"/>
    </location>
</feature>
<organism evidence="2 3">
    <name type="scientific">Sphaerobacter thermophilus (strain ATCC 49802 / DSM 20745 / KCCM 41009 / NCIMB 13125 / S 6022)</name>
    <dbReference type="NCBI Taxonomy" id="479434"/>
    <lineage>
        <taxon>Bacteria</taxon>
        <taxon>Pseudomonadati</taxon>
        <taxon>Thermomicrobiota</taxon>
        <taxon>Thermomicrobia</taxon>
        <taxon>Sphaerobacterales</taxon>
        <taxon>Sphaerobacterineae</taxon>
        <taxon>Sphaerobacteraceae</taxon>
        <taxon>Sphaerobacter</taxon>
    </lineage>
</organism>
<dbReference type="InterPro" id="IPR011990">
    <property type="entry name" value="TPR-like_helical_dom_sf"/>
</dbReference>